<reference evidence="3" key="1">
    <citation type="submission" date="2023-08" db="EMBL/GenBank/DDBJ databases">
        <title>A de novo genome assembly of Solanum verrucosum Schlechtendal, a Mexican diploid species geographically isolated from the other diploid A-genome species in potato relatives.</title>
        <authorList>
            <person name="Hosaka K."/>
        </authorList>
    </citation>
    <scope>NUCLEOTIDE SEQUENCE</scope>
    <source>
        <tissue evidence="3">Young leaves</tissue>
    </source>
</reference>
<keyword evidence="4" id="KW-1185">Reference proteome</keyword>
<dbReference type="PANTHER" id="PTHR33116">
    <property type="entry name" value="REVERSE TRANSCRIPTASE ZINC-BINDING DOMAIN-CONTAINING PROTEIN-RELATED-RELATED"/>
    <property type="match status" value="1"/>
</dbReference>
<dbReference type="Pfam" id="PF00078">
    <property type="entry name" value="RVT_1"/>
    <property type="match status" value="1"/>
</dbReference>
<evidence type="ECO:0000256" key="1">
    <source>
        <dbReference type="SAM" id="MobiDB-lite"/>
    </source>
</evidence>
<evidence type="ECO:0000313" key="3">
    <source>
        <dbReference type="EMBL" id="WMV37219.1"/>
    </source>
</evidence>
<feature type="domain" description="Reverse transcriptase" evidence="2">
    <location>
        <begin position="47"/>
        <end position="327"/>
    </location>
</feature>
<organism evidence="3 4">
    <name type="scientific">Solanum verrucosum</name>
    <dbReference type="NCBI Taxonomy" id="315347"/>
    <lineage>
        <taxon>Eukaryota</taxon>
        <taxon>Viridiplantae</taxon>
        <taxon>Streptophyta</taxon>
        <taxon>Embryophyta</taxon>
        <taxon>Tracheophyta</taxon>
        <taxon>Spermatophyta</taxon>
        <taxon>Magnoliopsida</taxon>
        <taxon>eudicotyledons</taxon>
        <taxon>Gunneridae</taxon>
        <taxon>Pentapetalae</taxon>
        <taxon>asterids</taxon>
        <taxon>lamiids</taxon>
        <taxon>Solanales</taxon>
        <taxon>Solanaceae</taxon>
        <taxon>Solanoideae</taxon>
        <taxon>Solaneae</taxon>
        <taxon>Solanum</taxon>
    </lineage>
</organism>
<accession>A0AAF0RE86</accession>
<name>A0AAF0RE86_SOLVR</name>
<protein>
    <recommendedName>
        <fullName evidence="2">Reverse transcriptase domain-containing protein</fullName>
    </recommendedName>
</protein>
<proteinExistence type="predicted"/>
<feature type="region of interest" description="Disordered" evidence="1">
    <location>
        <begin position="419"/>
        <end position="445"/>
    </location>
</feature>
<dbReference type="PROSITE" id="PS50878">
    <property type="entry name" value="RT_POL"/>
    <property type="match status" value="1"/>
</dbReference>
<dbReference type="CDD" id="cd01650">
    <property type="entry name" value="RT_nLTR_like"/>
    <property type="match status" value="1"/>
</dbReference>
<evidence type="ECO:0000313" key="4">
    <source>
        <dbReference type="Proteomes" id="UP001234989"/>
    </source>
</evidence>
<dbReference type="InterPro" id="IPR000477">
    <property type="entry name" value="RT_dom"/>
</dbReference>
<dbReference type="SUPFAM" id="SSF56672">
    <property type="entry name" value="DNA/RNA polymerases"/>
    <property type="match status" value="1"/>
</dbReference>
<dbReference type="AlphaFoldDB" id="A0AAF0RE86"/>
<evidence type="ECO:0000259" key="2">
    <source>
        <dbReference type="PROSITE" id="PS50878"/>
    </source>
</evidence>
<dbReference type="EMBL" id="CP133618">
    <property type="protein sequence ID" value="WMV37219.1"/>
    <property type="molecule type" value="Genomic_DNA"/>
</dbReference>
<dbReference type="Proteomes" id="UP001234989">
    <property type="component" value="Chromosome 7"/>
</dbReference>
<dbReference type="PANTHER" id="PTHR33116:SF78">
    <property type="entry name" value="OS12G0587133 PROTEIN"/>
    <property type="match status" value="1"/>
</dbReference>
<sequence>MSGCKGLSQKKKYYRPLSSVMVTKLQVLMVTPYLSSRSVGIFLRKISCILSTISEKSFNATFIALIPKKPEAMELKDFRSISLIGVVYKIISKLITERLKIVIRKLVDGHQMAFLKGRQIMDAALLANEMVDSRVKQKKPGILCKLDIEKAYDHVNWNFLLKILKDMGFGEKWIGWIQYCISNVRFSLIINGKPEGFFQSHRGLRQGDPMSPFLFLLTMEGLNHMFRTAKVNGWIKGFNAQIGRGDDLEITHLFYADDALVFCEAEVAQIRHLRAILTIFEGISGLHVNWSKSFLFPINQVDNIQSLAENLGCQIASLPTKYLGLPLGAKNKELEVWNEVMERCEKRLSRWKSQYLSLGGRLTLIKSVLDGLPTYMMSLFPIPKSIVKKINRMRRSFIWQGNKEKKGYNLADMREFLNAPNGSSRQSSSTSERLDTDHLQSPLGGRTDVFDLPLHMARDQIEESLRNKMASIKERMGQLQDAQKGAEVTSEATERELELEAQLVEARSIIQEQASIMSKHLTKSEKPRRLSGHMNSERDLLISSPTERPLSESVCGSELSEYLFEQQVLFLLLERDVKFPTSDKLKIGCDLNSS</sequence>
<dbReference type="InterPro" id="IPR043502">
    <property type="entry name" value="DNA/RNA_pol_sf"/>
</dbReference>
<gene>
    <name evidence="3" type="ORF">MTR67_030604</name>
</gene>